<evidence type="ECO:0000313" key="2">
    <source>
        <dbReference type="Proteomes" id="UP001214576"/>
    </source>
</evidence>
<keyword evidence="2" id="KW-1185">Reference proteome</keyword>
<comment type="caution">
    <text evidence="1">The sequence shown here is derived from an EMBL/GenBank/DDBJ whole genome shotgun (WGS) entry which is preliminary data.</text>
</comment>
<proteinExistence type="predicted"/>
<sequence length="141" mass="16069">MGNAEDSERSDRDEEKALNLHTERCNLKVHLIPGNNSLLEAIDENVSTGHLESEVILGDLEDIYVAPQHIYNNNCITFFSLNYEQYQSSTDGHRQIFSSYKQHCSVHPQRNAFGLYQMPSLMIPCSSEGLLNYLPNSTYLE</sequence>
<organism evidence="1 2">
    <name type="scientific">Ovis ammon polii</name>
    <dbReference type="NCBI Taxonomy" id="230172"/>
    <lineage>
        <taxon>Eukaryota</taxon>
        <taxon>Metazoa</taxon>
        <taxon>Chordata</taxon>
        <taxon>Craniata</taxon>
        <taxon>Vertebrata</taxon>
        <taxon>Euteleostomi</taxon>
        <taxon>Mammalia</taxon>
        <taxon>Eutheria</taxon>
        <taxon>Laurasiatheria</taxon>
        <taxon>Artiodactyla</taxon>
        <taxon>Ruminantia</taxon>
        <taxon>Pecora</taxon>
        <taxon>Bovidae</taxon>
        <taxon>Caprinae</taxon>
        <taxon>Ovis</taxon>
    </lineage>
</organism>
<accession>A0AAD4TTU8</accession>
<reference evidence="1" key="1">
    <citation type="submission" date="2022-03" db="EMBL/GenBank/DDBJ databases">
        <title>Genomic analyses of argali, domestic sheep and their hybrids provide insights into chromosomal evolution, heterosis and genetic basis of agronomic traits.</title>
        <authorList>
            <person name="Li M."/>
        </authorList>
    </citation>
    <scope>NUCLEOTIDE SEQUENCE</scope>
    <source>
        <strain evidence="1">CAU-MHL-2022a</strain>
        <tissue evidence="1">Skin</tissue>
    </source>
</reference>
<dbReference type="EMBL" id="JAKZEL010000022">
    <property type="protein sequence ID" value="KAI4532274.1"/>
    <property type="molecule type" value="Genomic_DNA"/>
</dbReference>
<name>A0AAD4TTU8_OVIAM</name>
<gene>
    <name evidence="1" type="ORF">MG293_017539</name>
</gene>
<protein>
    <submittedName>
        <fullName evidence="1">Uncharacterized protein</fullName>
    </submittedName>
</protein>
<dbReference type="Proteomes" id="UP001214576">
    <property type="component" value="Unassembled WGS sequence"/>
</dbReference>
<dbReference type="AlphaFoldDB" id="A0AAD4TTU8"/>
<evidence type="ECO:0000313" key="1">
    <source>
        <dbReference type="EMBL" id="KAI4532274.1"/>
    </source>
</evidence>